<sequence length="60" mass="6941">MDQVRQPQVNTQAPATRPALPMLDSKALFAASREVLIEHRGERYLLRWTRNDKLILTKVP</sequence>
<evidence type="ECO:0000313" key="2">
    <source>
        <dbReference type="Proteomes" id="UP000587991"/>
    </source>
</evidence>
<protein>
    <submittedName>
        <fullName evidence="1">Hemin uptake protein HemP</fullName>
    </submittedName>
</protein>
<dbReference type="InterPro" id="IPR019600">
    <property type="entry name" value="Hemin_uptake_protein_HemP"/>
</dbReference>
<organism evidence="1 2">
    <name type="scientific">Leeia aquatica</name>
    <dbReference type="NCBI Taxonomy" id="2725557"/>
    <lineage>
        <taxon>Bacteria</taxon>
        <taxon>Pseudomonadati</taxon>
        <taxon>Pseudomonadota</taxon>
        <taxon>Betaproteobacteria</taxon>
        <taxon>Neisseriales</taxon>
        <taxon>Leeiaceae</taxon>
        <taxon>Leeia</taxon>
    </lineage>
</organism>
<reference evidence="1 2" key="1">
    <citation type="submission" date="2020-04" db="EMBL/GenBank/DDBJ databases">
        <title>Draft genome of Leeia sp. IMCC25680.</title>
        <authorList>
            <person name="Song J."/>
            <person name="Cho J.-C."/>
        </authorList>
    </citation>
    <scope>NUCLEOTIDE SEQUENCE [LARGE SCALE GENOMIC DNA]</scope>
    <source>
        <strain evidence="1 2">IMCC25680</strain>
    </source>
</reference>
<dbReference type="Pfam" id="PF10636">
    <property type="entry name" value="hemP"/>
    <property type="match status" value="1"/>
</dbReference>
<dbReference type="Proteomes" id="UP000587991">
    <property type="component" value="Unassembled WGS sequence"/>
</dbReference>
<evidence type="ECO:0000313" key="1">
    <source>
        <dbReference type="EMBL" id="NLR75707.1"/>
    </source>
</evidence>
<dbReference type="EMBL" id="JABAIM010000002">
    <property type="protein sequence ID" value="NLR75707.1"/>
    <property type="molecule type" value="Genomic_DNA"/>
</dbReference>
<keyword evidence="2" id="KW-1185">Reference proteome</keyword>
<gene>
    <name evidence="1" type="ORF">HF682_11090</name>
</gene>
<dbReference type="AlphaFoldDB" id="A0A847S9T7"/>
<dbReference type="Gene3D" id="2.10.70.10">
    <property type="entry name" value="Complement Module, domain 1"/>
    <property type="match status" value="1"/>
</dbReference>
<accession>A0A847S9T7</accession>
<proteinExistence type="predicted"/>
<name>A0A847S9T7_9NEIS</name>
<comment type="caution">
    <text evidence="1">The sequence shown here is derived from an EMBL/GenBank/DDBJ whole genome shotgun (WGS) entry which is preliminary data.</text>
</comment>